<dbReference type="AlphaFoldDB" id="A0A930DY65"/>
<comment type="caution">
    <text evidence="1">The sequence shown here is derived from an EMBL/GenBank/DDBJ whole genome shotgun (WGS) entry which is preliminary data.</text>
</comment>
<reference evidence="1" key="1">
    <citation type="submission" date="2020-04" db="EMBL/GenBank/DDBJ databases">
        <title>Deep metagenomics examines the oral microbiome during advanced dental caries in children, revealing novel taxa and co-occurrences with host molecules.</title>
        <authorList>
            <person name="Baker J.L."/>
            <person name="Morton J.T."/>
            <person name="Dinis M."/>
            <person name="Alvarez R."/>
            <person name="Tran N.C."/>
            <person name="Knight R."/>
            <person name="Edlund A."/>
        </authorList>
    </citation>
    <scope>NUCLEOTIDE SEQUENCE</scope>
    <source>
        <strain evidence="1">JCVI_23_bin.11</strain>
    </source>
</reference>
<organism evidence="1 2">
    <name type="scientific">Parvimonas micra</name>
    <dbReference type="NCBI Taxonomy" id="33033"/>
    <lineage>
        <taxon>Bacteria</taxon>
        <taxon>Bacillati</taxon>
        <taxon>Bacillota</taxon>
        <taxon>Tissierellia</taxon>
        <taxon>Tissierellales</taxon>
        <taxon>Peptoniphilaceae</taxon>
        <taxon>Parvimonas</taxon>
    </lineage>
</organism>
<evidence type="ECO:0000313" key="1">
    <source>
        <dbReference type="EMBL" id="MBF1306404.1"/>
    </source>
</evidence>
<dbReference type="Proteomes" id="UP000758611">
    <property type="component" value="Unassembled WGS sequence"/>
</dbReference>
<dbReference type="RefSeq" id="WP_278476960.1">
    <property type="nucleotide sequence ID" value="NZ_JABZRE010000002.1"/>
</dbReference>
<protein>
    <submittedName>
        <fullName evidence="1">Uncharacterized protein</fullName>
    </submittedName>
</protein>
<name>A0A930DY65_9FIRM</name>
<gene>
    <name evidence="1" type="ORF">HXM94_01255</name>
</gene>
<evidence type="ECO:0000313" key="2">
    <source>
        <dbReference type="Proteomes" id="UP000758611"/>
    </source>
</evidence>
<dbReference type="EMBL" id="JABZRE010000002">
    <property type="protein sequence ID" value="MBF1306404.1"/>
    <property type="molecule type" value="Genomic_DNA"/>
</dbReference>
<accession>A0A930DY65</accession>
<proteinExistence type="predicted"/>
<sequence>MINEIKKTQKSLILEDIRELSTNSNWIQEQLKQLDSFVDNPFECLSNYDENFKGKLEIKETRSLKESINLIYSYYYDLLDDKKLSKKMISMFGFDSKRTKVESWYYPSSYSLKKIIKELTNPSPTKSKKDLISSFLQELRIYGSIVPNDFDYTNFLEQVNLNNLFEIHSQRWFKSPKISMKVYYDAELKKLHFGSVDKKESTLLLGKFRISVTQSGSKTPLLNSFLSNKKDKVLSRMEKEIKKMMENLYTEFLGKKVSISDVISGDSISPFVTEEEIQTFVENNIKDLKDFYKSCMIKEKEKVFELIKSELGILD</sequence>